<reference evidence="2 3" key="1">
    <citation type="submission" date="2015-01" db="EMBL/GenBank/DDBJ databases">
        <title>Draft genome sequence of Rickettsia monacensis strain IrR/Munich.</title>
        <authorList>
            <person name="Felsheim R.F."/>
            <person name="Johnson S.L."/>
            <person name="Kurtti T.J."/>
            <person name="Munderloh U.G."/>
        </authorList>
    </citation>
    <scope>NUCLEOTIDE SEQUENCE [LARGE SCALE GENOMIC DNA]</scope>
    <source>
        <strain evidence="2 3">IrR/Munich</strain>
    </source>
</reference>
<sequence length="102" mass="12113">MARSQENHQKTIDPIIGKLKPKGIDLELDKIKITDLLNCRYSKRLLTKIMLFLLVEHQSKADHFMPFRLFKYMINICERHLIQNPQAKTLPLIYPMIFYNGQ</sequence>
<dbReference type="Pfam" id="PF04754">
    <property type="entry name" value="Transposase_31"/>
    <property type="match status" value="1"/>
</dbReference>
<proteinExistence type="predicted"/>
<keyword evidence="3" id="KW-1185">Reference proteome</keyword>
<organism evidence="2 3">
    <name type="scientific">Rickettsia monacensis</name>
    <dbReference type="NCBI Taxonomy" id="109232"/>
    <lineage>
        <taxon>Bacteria</taxon>
        <taxon>Pseudomonadati</taxon>
        <taxon>Pseudomonadota</taxon>
        <taxon>Alphaproteobacteria</taxon>
        <taxon>Rickettsiales</taxon>
        <taxon>Rickettsiaceae</taxon>
        <taxon>Rickettsieae</taxon>
        <taxon>Rickettsia</taxon>
        <taxon>spotted fever group</taxon>
    </lineage>
</organism>
<evidence type="ECO:0000259" key="1">
    <source>
        <dbReference type="Pfam" id="PF04754"/>
    </source>
</evidence>
<feature type="domain" description="Transposase (putative) YhgA-like" evidence="1">
    <location>
        <begin position="49"/>
        <end position="102"/>
    </location>
</feature>
<name>A0A0B7J4Y9_9RICK</name>
<dbReference type="InterPro" id="IPR006842">
    <property type="entry name" value="Transposase_31"/>
</dbReference>
<gene>
    <name evidence="2" type="ORF">RMONA_05735</name>
</gene>
<dbReference type="AlphaFoldDB" id="A0A0B7J4Y9"/>
<evidence type="ECO:0000313" key="3">
    <source>
        <dbReference type="Proteomes" id="UP000018149"/>
    </source>
</evidence>
<dbReference type="EMBL" id="LN794217">
    <property type="protein sequence ID" value="CEO17518.1"/>
    <property type="molecule type" value="Genomic_DNA"/>
</dbReference>
<dbReference type="STRING" id="109232.RMONA_05735"/>
<accession>A0A0B7J4Y9</accession>
<protein>
    <submittedName>
        <fullName evidence="2">Putative transposase</fullName>
    </submittedName>
</protein>
<evidence type="ECO:0000313" key="2">
    <source>
        <dbReference type="EMBL" id="CEO17518.1"/>
    </source>
</evidence>
<dbReference type="HOGENOM" id="CLU_2275341_0_0_5"/>
<reference evidence="3" key="2">
    <citation type="submission" date="2015-01" db="EMBL/GenBank/DDBJ databases">
        <authorList>
            <person name="Felsheim R."/>
        </authorList>
    </citation>
    <scope>NUCLEOTIDE SEQUENCE [LARGE SCALE GENOMIC DNA]</scope>
    <source>
        <strain evidence="3">IrR/Munich</strain>
    </source>
</reference>
<dbReference type="KEGG" id="rmc:RMONA_05735"/>
<dbReference type="Proteomes" id="UP000018149">
    <property type="component" value="Chromosome I"/>
</dbReference>